<evidence type="ECO:0008006" key="6">
    <source>
        <dbReference type="Google" id="ProtNLM"/>
    </source>
</evidence>
<protein>
    <recommendedName>
        <fullName evidence="6">PX-associated-domain-containing protein</fullName>
    </recommendedName>
</protein>
<dbReference type="Pfam" id="PF12825">
    <property type="entry name" value="DUF3818"/>
    <property type="match status" value="1"/>
</dbReference>
<dbReference type="GO" id="GO:0035091">
    <property type="term" value="F:phosphatidylinositol binding"/>
    <property type="evidence" value="ECO:0007669"/>
    <property type="project" value="TreeGrafter"/>
</dbReference>
<name>A0A6A6UX90_9PLEO</name>
<gene>
    <name evidence="4" type="ORF">M011DRAFT_481930</name>
</gene>
<evidence type="ECO:0000259" key="2">
    <source>
        <dbReference type="Pfam" id="PF12825"/>
    </source>
</evidence>
<accession>A0A6A6UX90</accession>
<feature type="domain" description="PX-associated" evidence="3">
    <location>
        <begin position="4"/>
        <end position="123"/>
    </location>
</feature>
<dbReference type="OrthoDB" id="2117459at2759"/>
<evidence type="ECO:0000313" key="5">
    <source>
        <dbReference type="Proteomes" id="UP000799440"/>
    </source>
</evidence>
<dbReference type="InterPro" id="IPR024555">
    <property type="entry name" value="PX-associated"/>
</dbReference>
<feature type="region of interest" description="Disordered" evidence="1">
    <location>
        <begin position="438"/>
        <end position="460"/>
    </location>
</feature>
<proteinExistence type="predicted"/>
<sequence>MTETTPLTPTQTHALFDVLIHHQLYTEIAAFKEPSTINTYGYPFRKDDGVQTTSPLLQIMVNKLLLHLPGLKNVNRDFWTDKVQVLMQKAAEAELSQSYDKGAIGARKALATACSAMLEYVVRGMLGGWPKGNAKEKKEKKEYDVEKAEDVLRAWDDAVQEVIYGDLLDRVCEKIAETPKLEDHESIVRGAHEYMMLNLASLLHHVFVMSPDGQYILRIIENVHRLIPYGVVKQTLRVGNAATMINGMVKLVLTKLSVTAVTNWLGLTNNSNDGMNLMQQIISTVMAWDTTEFQRRAQKLESQGDAPDKQVFKAIRSYVNASRDTHEAGRNISIQESKSIICVILETADPAIDPDTLSAHQHDIALEHYSTLLSIRDREELTKIVCKSQPDLLTSAIRDLVSAFDPVIRAVHNAVDLSGTVTDAESFITDLIKVSKPKRKEASSNTGSRPSIPPLDTPATIADPAVAASSVPTVEDYVQLLRKHMPSSHKFLHQVAKNAPDLTQEYLEYAKSCIVEFKSHSNNPTAERAGNMTGPLHSLFSSLPESKQSQLKTLLDQHAKHLSYLKSTSHSRFRSLVKSTCQANSKAHAATRHGPGMYLARWHALLDSTVITPATLHGRVRRGWEVKGELDGKGLKTDTVLHYAKKGGGGNKRRNSASGLTMADGTGDERERSERRREGSEEGKMAEVWRGLRDGWVGVCQGLEVMGD</sequence>
<dbReference type="InterPro" id="IPR024554">
    <property type="entry name" value="LEC1-like_C"/>
</dbReference>
<feature type="domain" description="PX" evidence="2">
    <location>
        <begin position="168"/>
        <end position="354"/>
    </location>
</feature>
<reference evidence="4" key="1">
    <citation type="journal article" date="2020" name="Stud. Mycol.">
        <title>101 Dothideomycetes genomes: a test case for predicting lifestyles and emergence of pathogens.</title>
        <authorList>
            <person name="Haridas S."/>
            <person name="Albert R."/>
            <person name="Binder M."/>
            <person name="Bloem J."/>
            <person name="Labutti K."/>
            <person name="Salamov A."/>
            <person name="Andreopoulos B."/>
            <person name="Baker S."/>
            <person name="Barry K."/>
            <person name="Bills G."/>
            <person name="Bluhm B."/>
            <person name="Cannon C."/>
            <person name="Castanera R."/>
            <person name="Culley D."/>
            <person name="Daum C."/>
            <person name="Ezra D."/>
            <person name="Gonzalez J."/>
            <person name="Henrissat B."/>
            <person name="Kuo A."/>
            <person name="Liang C."/>
            <person name="Lipzen A."/>
            <person name="Lutzoni F."/>
            <person name="Magnuson J."/>
            <person name="Mondo S."/>
            <person name="Nolan M."/>
            <person name="Ohm R."/>
            <person name="Pangilinan J."/>
            <person name="Park H.-J."/>
            <person name="Ramirez L."/>
            <person name="Alfaro M."/>
            <person name="Sun H."/>
            <person name="Tritt A."/>
            <person name="Yoshinaga Y."/>
            <person name="Zwiers L.-H."/>
            <person name="Turgeon B."/>
            <person name="Goodwin S."/>
            <person name="Spatafora J."/>
            <person name="Crous P."/>
            <person name="Grigoriev I."/>
        </authorList>
    </citation>
    <scope>NUCLEOTIDE SEQUENCE</scope>
    <source>
        <strain evidence="4">CBS 119925</strain>
    </source>
</reference>
<dbReference type="Pfam" id="PF12828">
    <property type="entry name" value="PXB"/>
    <property type="match status" value="1"/>
</dbReference>
<dbReference type="AlphaFoldDB" id="A0A6A6UX90"/>
<dbReference type="Proteomes" id="UP000799440">
    <property type="component" value="Unassembled WGS sequence"/>
</dbReference>
<feature type="compositionally biased region" description="Basic and acidic residues" evidence="1">
    <location>
        <begin position="667"/>
        <end position="684"/>
    </location>
</feature>
<evidence type="ECO:0000313" key="4">
    <source>
        <dbReference type="EMBL" id="KAF2742136.1"/>
    </source>
</evidence>
<feature type="region of interest" description="Disordered" evidence="1">
    <location>
        <begin position="645"/>
        <end position="684"/>
    </location>
</feature>
<dbReference type="EMBL" id="MU006614">
    <property type="protein sequence ID" value="KAF2742136.1"/>
    <property type="molecule type" value="Genomic_DNA"/>
</dbReference>
<dbReference type="PANTHER" id="PTHR47185">
    <property type="entry name" value="PX DOMAIN-CONTAINING PROTEIN YPR097W"/>
    <property type="match status" value="1"/>
</dbReference>
<dbReference type="InterPro" id="IPR047168">
    <property type="entry name" value="LEC1-like"/>
</dbReference>
<organism evidence="4 5">
    <name type="scientific">Sporormia fimetaria CBS 119925</name>
    <dbReference type="NCBI Taxonomy" id="1340428"/>
    <lineage>
        <taxon>Eukaryota</taxon>
        <taxon>Fungi</taxon>
        <taxon>Dikarya</taxon>
        <taxon>Ascomycota</taxon>
        <taxon>Pezizomycotina</taxon>
        <taxon>Dothideomycetes</taxon>
        <taxon>Pleosporomycetidae</taxon>
        <taxon>Pleosporales</taxon>
        <taxon>Sporormiaceae</taxon>
        <taxon>Sporormia</taxon>
    </lineage>
</organism>
<evidence type="ECO:0000256" key="1">
    <source>
        <dbReference type="SAM" id="MobiDB-lite"/>
    </source>
</evidence>
<keyword evidence="5" id="KW-1185">Reference proteome</keyword>
<evidence type="ECO:0000259" key="3">
    <source>
        <dbReference type="Pfam" id="PF12828"/>
    </source>
</evidence>
<dbReference type="PANTHER" id="PTHR47185:SF2">
    <property type="entry name" value="FUNGAL PROTEIN"/>
    <property type="match status" value="1"/>
</dbReference>